<dbReference type="InterPro" id="IPR021362">
    <property type="entry name" value="DUF2834"/>
</dbReference>
<proteinExistence type="predicted"/>
<organism evidence="2 3">
    <name type="scientific">Halobacteriovorax marinus</name>
    <dbReference type="NCBI Taxonomy" id="97084"/>
    <lineage>
        <taxon>Bacteria</taxon>
        <taxon>Pseudomonadati</taxon>
        <taxon>Bdellovibrionota</taxon>
        <taxon>Bacteriovoracia</taxon>
        <taxon>Bacteriovoracales</taxon>
        <taxon>Halobacteriovoraceae</taxon>
        <taxon>Halobacteriovorax</taxon>
    </lineage>
</organism>
<sequence>MENSAKIRCWIYLLLGISATVVCMNQNVHYISGSFIQTNIDFWKDTWVNPASRSITLDIFFLTASIAVWMIHEAMRLKIKHVWAYLVFGLIIAISLTVPLFLIAREFAIAKNNTKSSSTPQPAG</sequence>
<dbReference type="AlphaFoldDB" id="A0A1Y5F3M7"/>
<feature type="transmembrane region" description="Helical" evidence="1">
    <location>
        <begin position="83"/>
        <end position="104"/>
    </location>
</feature>
<evidence type="ECO:0000256" key="1">
    <source>
        <dbReference type="SAM" id="Phobius"/>
    </source>
</evidence>
<name>A0A1Y5F3M7_9BACT</name>
<dbReference type="Proteomes" id="UP000196531">
    <property type="component" value="Unassembled WGS sequence"/>
</dbReference>
<comment type="caution">
    <text evidence="2">The sequence shown here is derived from an EMBL/GenBank/DDBJ whole genome shotgun (WGS) entry which is preliminary data.</text>
</comment>
<dbReference type="EMBL" id="MAAO01000011">
    <property type="protein sequence ID" value="OUR94172.1"/>
    <property type="molecule type" value="Genomic_DNA"/>
</dbReference>
<dbReference type="Pfam" id="PF11196">
    <property type="entry name" value="DUF2834"/>
    <property type="match status" value="1"/>
</dbReference>
<gene>
    <name evidence="2" type="ORF">A9Q84_17880</name>
</gene>
<feature type="transmembrane region" description="Helical" evidence="1">
    <location>
        <begin position="12"/>
        <end position="31"/>
    </location>
</feature>
<protein>
    <recommendedName>
        <fullName evidence="4">DUF2834 domain-containing protein</fullName>
    </recommendedName>
</protein>
<keyword evidence="1" id="KW-0472">Membrane</keyword>
<reference evidence="3" key="1">
    <citation type="journal article" date="2017" name="Proc. Natl. Acad. Sci. U.S.A.">
        <title>Simulation of Deepwater Horizon oil plume reveals substrate specialization within a complex community of hydrocarbon-degraders.</title>
        <authorList>
            <person name="Hu P."/>
            <person name="Dubinsky E.A."/>
            <person name="Probst A.J."/>
            <person name="Wang J."/>
            <person name="Sieber C.M.K."/>
            <person name="Tom L.M."/>
            <person name="Gardinali P."/>
            <person name="Banfield J.F."/>
            <person name="Atlas R.M."/>
            <person name="Andersen G.L."/>
        </authorList>
    </citation>
    <scope>NUCLEOTIDE SEQUENCE [LARGE SCALE GENOMIC DNA]</scope>
</reference>
<keyword evidence="1" id="KW-0812">Transmembrane</keyword>
<keyword evidence="1" id="KW-1133">Transmembrane helix</keyword>
<accession>A0A1Y5F3M7</accession>
<evidence type="ECO:0008006" key="4">
    <source>
        <dbReference type="Google" id="ProtNLM"/>
    </source>
</evidence>
<feature type="transmembrane region" description="Helical" evidence="1">
    <location>
        <begin position="51"/>
        <end position="71"/>
    </location>
</feature>
<evidence type="ECO:0000313" key="2">
    <source>
        <dbReference type="EMBL" id="OUR94172.1"/>
    </source>
</evidence>
<evidence type="ECO:0000313" key="3">
    <source>
        <dbReference type="Proteomes" id="UP000196531"/>
    </source>
</evidence>